<dbReference type="Proteomes" id="UP000887578">
    <property type="component" value="Unplaced"/>
</dbReference>
<dbReference type="WBParaSite" id="PDA_v2.g29519.t1">
    <property type="protein sequence ID" value="PDA_v2.g29519.t1"/>
    <property type="gene ID" value="PDA_v2.g29519"/>
</dbReference>
<reference evidence="2" key="1">
    <citation type="submission" date="2022-11" db="UniProtKB">
        <authorList>
            <consortium name="WormBaseParasite"/>
        </authorList>
    </citation>
    <scope>IDENTIFICATION</scope>
</reference>
<organism evidence="1 2">
    <name type="scientific">Panagrolaimus davidi</name>
    <dbReference type="NCBI Taxonomy" id="227884"/>
    <lineage>
        <taxon>Eukaryota</taxon>
        <taxon>Metazoa</taxon>
        <taxon>Ecdysozoa</taxon>
        <taxon>Nematoda</taxon>
        <taxon>Chromadorea</taxon>
        <taxon>Rhabditida</taxon>
        <taxon>Tylenchina</taxon>
        <taxon>Panagrolaimomorpha</taxon>
        <taxon>Panagrolaimoidea</taxon>
        <taxon>Panagrolaimidae</taxon>
        <taxon>Panagrolaimus</taxon>
    </lineage>
</organism>
<name>A0A914QCS9_9BILA</name>
<evidence type="ECO:0000313" key="1">
    <source>
        <dbReference type="Proteomes" id="UP000887578"/>
    </source>
</evidence>
<proteinExistence type="predicted"/>
<keyword evidence="1" id="KW-1185">Reference proteome</keyword>
<accession>A0A914QCS9</accession>
<dbReference type="AlphaFoldDB" id="A0A914QCS9"/>
<evidence type="ECO:0000313" key="2">
    <source>
        <dbReference type="WBParaSite" id="PDA_v2.g29519.t1"/>
    </source>
</evidence>
<sequence length="143" mass="16388">MASDLKLAGQIYLLSFKKDLDELHLKQLLVIINDKTSTKQQIKDNIQTFFEEIGGEIFVKFNKIQTKLLFKQGIYASKIHSCKNDLSEEAKAILEKASKIKNDFSLTPEQEKRKLSELFGSVSDSVKSEFEILAKVFGKEKWI</sequence>
<protein>
    <submittedName>
        <fullName evidence="2">Uncharacterized protein</fullName>
    </submittedName>
</protein>